<organism evidence="2">
    <name type="scientific">Triticum aestivum</name>
    <name type="common">Wheat</name>
    <dbReference type="NCBI Taxonomy" id="4565"/>
    <lineage>
        <taxon>Eukaryota</taxon>
        <taxon>Viridiplantae</taxon>
        <taxon>Streptophyta</taxon>
        <taxon>Embryophyta</taxon>
        <taxon>Tracheophyta</taxon>
        <taxon>Spermatophyta</taxon>
        <taxon>Magnoliopsida</taxon>
        <taxon>Liliopsida</taxon>
        <taxon>Poales</taxon>
        <taxon>Poaceae</taxon>
        <taxon>BOP clade</taxon>
        <taxon>Pooideae</taxon>
        <taxon>Triticodae</taxon>
        <taxon>Triticeae</taxon>
        <taxon>Triticinae</taxon>
        <taxon>Triticum</taxon>
    </lineage>
</organism>
<comment type="similarity">
    <text evidence="1">Belongs to the LEA type 1 family.</text>
</comment>
<dbReference type="GO" id="GO:0009793">
    <property type="term" value="P:embryo development ending in seed dormancy"/>
    <property type="evidence" value="ECO:0007669"/>
    <property type="project" value="InterPro"/>
</dbReference>
<dbReference type="Gramene" id="TraesCS4A02G459700.1">
    <property type="protein sequence ID" value="TraesCS4A02G459700.1"/>
    <property type="gene ID" value="TraesCS4A02G459700"/>
</dbReference>
<accession>A0A3B6I4F6</accession>
<dbReference type="PANTHER" id="PTHR33493:SF6">
    <property type="entry name" value="LATE EMBRYOGENESIS ABUNDANT PROTEIN 6"/>
    <property type="match status" value="1"/>
</dbReference>
<dbReference type="InterPro" id="IPR005513">
    <property type="entry name" value="LEA_1"/>
</dbReference>
<dbReference type="Pfam" id="PF03760">
    <property type="entry name" value="LEA_1"/>
    <property type="match status" value="1"/>
</dbReference>
<proteinExistence type="inferred from homology"/>
<evidence type="ECO:0000256" key="1">
    <source>
        <dbReference type="ARBA" id="ARBA00010975"/>
    </source>
</evidence>
<dbReference type="Proteomes" id="UP000019116">
    <property type="component" value="Chromosome 4A"/>
</dbReference>
<dbReference type="AlphaFoldDB" id="A0A3B6I4F6"/>
<name>A0A3B6I4F6_WHEAT</name>
<reference evidence="2" key="2">
    <citation type="submission" date="2018-10" db="UniProtKB">
        <authorList>
            <consortium name="EnsemblPlants"/>
        </authorList>
    </citation>
    <scope>IDENTIFICATION</scope>
</reference>
<dbReference type="STRING" id="4565.A0A3B6I4F6"/>
<keyword evidence="3" id="KW-1185">Reference proteome</keyword>
<evidence type="ECO:0000313" key="2">
    <source>
        <dbReference type="EnsemblPlants" id="TraesCS4A02G459700.1"/>
    </source>
</evidence>
<dbReference type="PANTHER" id="PTHR33493">
    <property type="entry name" value="LATE EMBRYOGENESIS ABUNDANT PROTEIN 6-RELATED"/>
    <property type="match status" value="1"/>
</dbReference>
<dbReference type="Gramene" id="TraesCS4A03G1157500.1">
    <property type="protein sequence ID" value="TraesCS4A03G1157500.1.CDS"/>
    <property type="gene ID" value="TraesCS4A03G1157500"/>
</dbReference>
<protein>
    <submittedName>
        <fullName evidence="2">Uncharacterized protein</fullName>
    </submittedName>
</protein>
<gene>
    <name evidence="2" type="primary">LOC123083460</name>
</gene>
<sequence length="169" mass="18345">MQPAPPLYSSTHRGHTAYIIHRRRQYTSNFQSQDPINHTNTIASQELRGSGKMQAAKEKVKDGVSAVKAKAKITQAKASEKAEAATARSHAERELAHERGKAKVAAAKMELHQDKALHREEAMEHRIHKHGGGHGRHHHKHGVGIVAAPPPATGAGAYHPPPAAGGHYY</sequence>
<reference evidence="2" key="1">
    <citation type="submission" date="2018-08" db="EMBL/GenBank/DDBJ databases">
        <authorList>
            <person name="Rossello M."/>
        </authorList>
    </citation>
    <scope>NUCLEOTIDE SEQUENCE [LARGE SCALE GENOMIC DNA]</scope>
    <source>
        <strain evidence="2">cv. Chinese Spring</strain>
    </source>
</reference>
<dbReference type="OrthoDB" id="695393at2759"/>
<dbReference type="EnsemblPlants" id="TraesCS4A02G459700.1">
    <property type="protein sequence ID" value="TraesCS4A02G459700.1"/>
    <property type="gene ID" value="TraesCS4A02G459700"/>
</dbReference>
<evidence type="ECO:0000313" key="3">
    <source>
        <dbReference type="Proteomes" id="UP000019116"/>
    </source>
</evidence>